<dbReference type="InterPro" id="IPR004891">
    <property type="entry name" value="Mercury-R_MerC"/>
</dbReference>
<evidence type="ECO:0000256" key="1">
    <source>
        <dbReference type="SAM" id="Phobius"/>
    </source>
</evidence>
<feature type="transmembrane region" description="Helical" evidence="1">
    <location>
        <begin position="49"/>
        <end position="66"/>
    </location>
</feature>
<dbReference type="GO" id="GO:0016020">
    <property type="term" value="C:membrane"/>
    <property type="evidence" value="ECO:0007669"/>
    <property type="project" value="InterPro"/>
</dbReference>
<evidence type="ECO:0000313" key="3">
    <source>
        <dbReference type="Proteomes" id="UP001268683"/>
    </source>
</evidence>
<reference evidence="2" key="1">
    <citation type="submission" date="2023-04" db="EMBL/GenBank/DDBJ databases">
        <title>Complete genome sequence of Temperatibacter marinus.</title>
        <authorList>
            <person name="Rong J.-C."/>
            <person name="Yi M.-L."/>
            <person name="Zhao Q."/>
        </authorList>
    </citation>
    <scope>NUCLEOTIDE SEQUENCE</scope>
    <source>
        <strain evidence="2">NBRC 110045</strain>
    </source>
</reference>
<dbReference type="EMBL" id="CP123872">
    <property type="protein sequence ID" value="WND01811.1"/>
    <property type="molecule type" value="Genomic_DNA"/>
</dbReference>
<keyword evidence="1" id="KW-0472">Membrane</keyword>
<sequence length="128" mass="14051">MITISKNKGPFFDKVGILVSTVCLLHCMIVPLLYLIFPFALFPFLSSEWVHLTLASLAVPIAIAAMKMGYSKHGSKRPLYIVLLGMLMLWGALLAHDSPWLETIVAVIGAASIAMAHHLNHTLMGKPR</sequence>
<feature type="transmembrane region" description="Helical" evidence="1">
    <location>
        <begin position="100"/>
        <end position="119"/>
    </location>
</feature>
<protein>
    <submittedName>
        <fullName evidence="2">MerC domain-containing protein</fullName>
    </submittedName>
</protein>
<keyword evidence="1" id="KW-0812">Transmembrane</keyword>
<feature type="transmembrane region" description="Helical" evidence="1">
    <location>
        <begin position="78"/>
        <end position="94"/>
    </location>
</feature>
<dbReference type="KEGG" id="tmk:QGN29_09625"/>
<gene>
    <name evidence="2" type="ORF">QGN29_09625</name>
</gene>
<dbReference type="Pfam" id="PF03203">
    <property type="entry name" value="MerC"/>
    <property type="match status" value="1"/>
</dbReference>
<proteinExistence type="predicted"/>
<dbReference type="RefSeq" id="WP_310797641.1">
    <property type="nucleotide sequence ID" value="NZ_CP123872.1"/>
</dbReference>
<keyword evidence="3" id="KW-1185">Reference proteome</keyword>
<accession>A0AA52EGT8</accession>
<name>A0AA52EGT8_9PROT</name>
<evidence type="ECO:0000313" key="2">
    <source>
        <dbReference type="EMBL" id="WND01811.1"/>
    </source>
</evidence>
<dbReference type="AlphaFoldDB" id="A0AA52EGT8"/>
<feature type="transmembrane region" description="Helical" evidence="1">
    <location>
        <begin position="15"/>
        <end position="37"/>
    </location>
</feature>
<dbReference type="Proteomes" id="UP001268683">
    <property type="component" value="Chromosome"/>
</dbReference>
<organism evidence="2 3">
    <name type="scientific">Temperatibacter marinus</name>
    <dbReference type="NCBI Taxonomy" id="1456591"/>
    <lineage>
        <taxon>Bacteria</taxon>
        <taxon>Pseudomonadati</taxon>
        <taxon>Pseudomonadota</taxon>
        <taxon>Alphaproteobacteria</taxon>
        <taxon>Kordiimonadales</taxon>
        <taxon>Temperatibacteraceae</taxon>
        <taxon>Temperatibacter</taxon>
    </lineage>
</organism>
<dbReference type="GO" id="GO:0015097">
    <property type="term" value="F:mercury ion transmembrane transporter activity"/>
    <property type="evidence" value="ECO:0007669"/>
    <property type="project" value="InterPro"/>
</dbReference>
<keyword evidence="1" id="KW-1133">Transmembrane helix</keyword>